<feature type="domain" description="Protein kinase" evidence="2">
    <location>
        <begin position="29"/>
        <end position="366"/>
    </location>
</feature>
<keyword evidence="1" id="KW-0732">Signal</keyword>
<accession>A0A0D3KIG2</accession>
<dbReference type="PANTHER" id="PTHR36796">
    <property type="entry name" value="PROTEIN KINASE SUPERFAMILY PROTEIN"/>
    <property type="match status" value="1"/>
</dbReference>
<dbReference type="InterPro" id="IPR000719">
    <property type="entry name" value="Prot_kinase_dom"/>
</dbReference>
<dbReference type="eggNOG" id="ENOG502QRC4">
    <property type="taxonomic scope" value="Eukaryota"/>
</dbReference>
<protein>
    <recommendedName>
        <fullName evidence="2">Protein kinase domain-containing protein</fullName>
    </recommendedName>
</protein>
<dbReference type="Gene3D" id="1.10.510.10">
    <property type="entry name" value="Transferase(Phosphotransferase) domain 1"/>
    <property type="match status" value="1"/>
</dbReference>
<reference evidence="3" key="2">
    <citation type="submission" date="2024-10" db="UniProtKB">
        <authorList>
            <consortium name="EnsemblProtists"/>
        </authorList>
    </citation>
    <scope>IDENTIFICATION</scope>
</reference>
<evidence type="ECO:0000256" key="1">
    <source>
        <dbReference type="SAM" id="SignalP"/>
    </source>
</evidence>
<dbReference type="SUPFAM" id="SSF56112">
    <property type="entry name" value="Protein kinase-like (PK-like)"/>
    <property type="match status" value="1"/>
</dbReference>
<dbReference type="PROSITE" id="PS50011">
    <property type="entry name" value="PROTEIN_KINASE_DOM"/>
    <property type="match status" value="1"/>
</dbReference>
<dbReference type="GO" id="GO:0005524">
    <property type="term" value="F:ATP binding"/>
    <property type="evidence" value="ECO:0007669"/>
    <property type="project" value="InterPro"/>
</dbReference>
<feature type="chain" id="PRO_5044241883" description="Protein kinase domain-containing protein" evidence="1">
    <location>
        <begin position="21"/>
        <end position="366"/>
    </location>
</feature>
<dbReference type="Proteomes" id="UP000013827">
    <property type="component" value="Unassembled WGS sequence"/>
</dbReference>
<dbReference type="GO" id="GO:0009507">
    <property type="term" value="C:chloroplast"/>
    <property type="evidence" value="ECO:0007669"/>
    <property type="project" value="TreeGrafter"/>
</dbReference>
<dbReference type="EnsemblProtists" id="EOD35547">
    <property type="protein sequence ID" value="EOD35547"/>
    <property type="gene ID" value="EMIHUDRAFT_462482"/>
</dbReference>
<dbReference type="STRING" id="2903.R1DKL5"/>
<proteinExistence type="predicted"/>
<sequence>MHLHTATKLLYLAFLSGGDGLRVFRPSSITIRRQVGQLGFATETEWQYAGGKRNPLDPSQPSRTVEASGASVRLFEARLADGSRSLLKEFLGAEARAIGERELAVYRHLEEEAGGAPDLSVGTLCGRLWLIFRWVPLRTIGGFARVEQPPAGLAGLFDWGAAQARREWVRTASRESLRALAALHAAGVAHRSLGSSSLLVSTYEQREAARLRVTLVDLGFAATPALLSAEEIAAAMRQAGCGPTGVLPLLTLYDLHGLGYVLLELVLSALVPRPAGGGGGVRPPPELQQLKRLVEDVFSDDVARGFRDYCAEEPGWEAAVALLDEGGGAGWDLLQSLVDCHTPAAAGSVSAQSLLDSSVWLRPGGR</sequence>
<dbReference type="GO" id="GO:0004672">
    <property type="term" value="F:protein kinase activity"/>
    <property type="evidence" value="ECO:0007669"/>
    <property type="project" value="InterPro"/>
</dbReference>
<dbReference type="HOGENOM" id="CLU_644645_0_0_1"/>
<dbReference type="PANTHER" id="PTHR36796:SF1">
    <property type="entry name" value="PROTEIN KINASE SUPERFAMILY PROTEIN"/>
    <property type="match status" value="1"/>
</dbReference>
<dbReference type="PaxDb" id="2903-EOD35547"/>
<dbReference type="KEGG" id="ehx:EMIHUDRAFT_462482"/>
<reference evidence="4" key="1">
    <citation type="journal article" date="2013" name="Nature">
        <title>Pan genome of the phytoplankton Emiliania underpins its global distribution.</title>
        <authorList>
            <person name="Read B.A."/>
            <person name="Kegel J."/>
            <person name="Klute M.J."/>
            <person name="Kuo A."/>
            <person name="Lefebvre S.C."/>
            <person name="Maumus F."/>
            <person name="Mayer C."/>
            <person name="Miller J."/>
            <person name="Monier A."/>
            <person name="Salamov A."/>
            <person name="Young J."/>
            <person name="Aguilar M."/>
            <person name="Claverie J.M."/>
            <person name="Frickenhaus S."/>
            <person name="Gonzalez K."/>
            <person name="Herman E.K."/>
            <person name="Lin Y.C."/>
            <person name="Napier J."/>
            <person name="Ogata H."/>
            <person name="Sarno A.F."/>
            <person name="Shmutz J."/>
            <person name="Schroeder D."/>
            <person name="de Vargas C."/>
            <person name="Verret F."/>
            <person name="von Dassow P."/>
            <person name="Valentin K."/>
            <person name="Van de Peer Y."/>
            <person name="Wheeler G."/>
            <person name="Dacks J.B."/>
            <person name="Delwiche C.F."/>
            <person name="Dyhrman S.T."/>
            <person name="Glockner G."/>
            <person name="John U."/>
            <person name="Richards T."/>
            <person name="Worden A.Z."/>
            <person name="Zhang X."/>
            <person name="Grigoriev I.V."/>
            <person name="Allen A.E."/>
            <person name="Bidle K."/>
            <person name="Borodovsky M."/>
            <person name="Bowler C."/>
            <person name="Brownlee C."/>
            <person name="Cock J.M."/>
            <person name="Elias M."/>
            <person name="Gladyshev V.N."/>
            <person name="Groth M."/>
            <person name="Guda C."/>
            <person name="Hadaegh A."/>
            <person name="Iglesias-Rodriguez M.D."/>
            <person name="Jenkins J."/>
            <person name="Jones B.M."/>
            <person name="Lawson T."/>
            <person name="Leese F."/>
            <person name="Lindquist E."/>
            <person name="Lobanov A."/>
            <person name="Lomsadze A."/>
            <person name="Malik S.B."/>
            <person name="Marsh M.E."/>
            <person name="Mackinder L."/>
            <person name="Mock T."/>
            <person name="Mueller-Roeber B."/>
            <person name="Pagarete A."/>
            <person name="Parker M."/>
            <person name="Probert I."/>
            <person name="Quesneville H."/>
            <person name="Raines C."/>
            <person name="Rensing S.A."/>
            <person name="Riano-Pachon D.M."/>
            <person name="Richier S."/>
            <person name="Rokitta S."/>
            <person name="Shiraiwa Y."/>
            <person name="Soanes D.M."/>
            <person name="van der Giezen M."/>
            <person name="Wahlund T.M."/>
            <person name="Williams B."/>
            <person name="Wilson W."/>
            <person name="Wolfe G."/>
            <person name="Wurch L.L."/>
        </authorList>
    </citation>
    <scope>NUCLEOTIDE SEQUENCE</scope>
</reference>
<dbReference type="InterPro" id="IPR011009">
    <property type="entry name" value="Kinase-like_dom_sf"/>
</dbReference>
<dbReference type="AlphaFoldDB" id="A0A0D3KIG2"/>
<organism evidence="3 4">
    <name type="scientific">Emiliania huxleyi (strain CCMP1516)</name>
    <dbReference type="NCBI Taxonomy" id="280463"/>
    <lineage>
        <taxon>Eukaryota</taxon>
        <taxon>Haptista</taxon>
        <taxon>Haptophyta</taxon>
        <taxon>Prymnesiophyceae</taxon>
        <taxon>Isochrysidales</taxon>
        <taxon>Noelaerhabdaceae</taxon>
        <taxon>Emiliania</taxon>
    </lineage>
</organism>
<dbReference type="GeneID" id="17280817"/>
<feature type="signal peptide" evidence="1">
    <location>
        <begin position="1"/>
        <end position="20"/>
    </location>
</feature>
<dbReference type="RefSeq" id="XP_005787976.1">
    <property type="nucleotide sequence ID" value="XM_005787919.1"/>
</dbReference>
<keyword evidence="4" id="KW-1185">Reference proteome</keyword>
<dbReference type="OMA" id="MREYCLA"/>
<name>A0A0D3KIG2_EMIH1</name>
<evidence type="ECO:0000313" key="4">
    <source>
        <dbReference type="Proteomes" id="UP000013827"/>
    </source>
</evidence>
<evidence type="ECO:0000259" key="2">
    <source>
        <dbReference type="PROSITE" id="PS50011"/>
    </source>
</evidence>
<evidence type="ECO:0000313" key="3">
    <source>
        <dbReference type="EnsemblProtists" id="EOD35547"/>
    </source>
</evidence>